<feature type="compositionally biased region" description="Polar residues" evidence="1">
    <location>
        <begin position="153"/>
        <end position="172"/>
    </location>
</feature>
<gene>
    <name evidence="2" type="ORF">CCMP2556_LOCUS22460</name>
</gene>
<feature type="region of interest" description="Disordered" evidence="1">
    <location>
        <begin position="131"/>
        <end position="172"/>
    </location>
</feature>
<accession>A0ABP0LSF1</accession>
<organism evidence="2 3">
    <name type="scientific">Durusdinium trenchii</name>
    <dbReference type="NCBI Taxonomy" id="1381693"/>
    <lineage>
        <taxon>Eukaryota</taxon>
        <taxon>Sar</taxon>
        <taxon>Alveolata</taxon>
        <taxon>Dinophyceae</taxon>
        <taxon>Suessiales</taxon>
        <taxon>Symbiodiniaceae</taxon>
        <taxon>Durusdinium</taxon>
    </lineage>
</organism>
<dbReference type="EMBL" id="CAXAMN010013925">
    <property type="protein sequence ID" value="CAK9042105.1"/>
    <property type="molecule type" value="Genomic_DNA"/>
</dbReference>
<dbReference type="Proteomes" id="UP001642484">
    <property type="component" value="Unassembled WGS sequence"/>
</dbReference>
<proteinExistence type="predicted"/>
<comment type="caution">
    <text evidence="2">The sequence shown here is derived from an EMBL/GenBank/DDBJ whole genome shotgun (WGS) entry which is preliminary data.</text>
</comment>
<feature type="compositionally biased region" description="Basic and acidic residues" evidence="1">
    <location>
        <begin position="58"/>
        <end position="67"/>
    </location>
</feature>
<feature type="compositionally biased region" description="Basic and acidic residues" evidence="1">
    <location>
        <begin position="141"/>
        <end position="152"/>
    </location>
</feature>
<reference evidence="2 3" key="1">
    <citation type="submission" date="2024-02" db="EMBL/GenBank/DDBJ databases">
        <authorList>
            <person name="Chen Y."/>
            <person name="Shah S."/>
            <person name="Dougan E. K."/>
            <person name="Thang M."/>
            <person name="Chan C."/>
        </authorList>
    </citation>
    <scope>NUCLEOTIDE SEQUENCE [LARGE SCALE GENOMIC DNA]</scope>
</reference>
<feature type="compositionally biased region" description="Polar residues" evidence="1">
    <location>
        <begin position="48"/>
        <end position="57"/>
    </location>
</feature>
<feature type="region of interest" description="Disordered" evidence="1">
    <location>
        <begin position="44"/>
        <end position="67"/>
    </location>
</feature>
<evidence type="ECO:0000313" key="2">
    <source>
        <dbReference type="EMBL" id="CAK9042105.1"/>
    </source>
</evidence>
<name>A0ABP0LSF1_9DINO</name>
<evidence type="ECO:0000313" key="3">
    <source>
        <dbReference type="Proteomes" id="UP001642484"/>
    </source>
</evidence>
<evidence type="ECO:0000256" key="1">
    <source>
        <dbReference type="SAM" id="MobiDB-lite"/>
    </source>
</evidence>
<protein>
    <submittedName>
        <fullName evidence="2">Uncharacterized protein</fullName>
    </submittedName>
</protein>
<sequence length="231" mass="25419">MPLDSLLALGPRSKATRRRSSFTFNEDGVLSPLASLAAAGRRSLTRSNSFSGITSFKSDSDVKKTEKRQTIHASAAINSLALERHTQRCHTDPGRSVQLVFHGPYGGEETSTGPSRAPSLIDMGFSVPPLAPMPPPVSHSLDPEKESPRMSRDTTLTPNTALSSLDSSNQGSRAVRFRQTITEVEVTTPYSIVYDGIKPMCFDFDRWGRKIYHFFPNEDDPGMEQVDSDED</sequence>
<keyword evidence="3" id="KW-1185">Reference proteome</keyword>